<comment type="caution">
    <text evidence="1">The sequence shown here is derived from an EMBL/GenBank/DDBJ whole genome shotgun (WGS) entry which is preliminary data.</text>
</comment>
<proteinExistence type="predicted"/>
<organism evidence="1 2">
    <name type="scientific">Cognatilysobacter bugurensis</name>
    <dbReference type="NCBI Taxonomy" id="543356"/>
    <lineage>
        <taxon>Bacteria</taxon>
        <taxon>Pseudomonadati</taxon>
        <taxon>Pseudomonadota</taxon>
        <taxon>Gammaproteobacteria</taxon>
        <taxon>Lysobacterales</taxon>
        <taxon>Lysobacteraceae</taxon>
        <taxon>Cognatilysobacter</taxon>
    </lineage>
</organism>
<protein>
    <submittedName>
        <fullName evidence="1">Uncharacterized protein</fullName>
    </submittedName>
</protein>
<reference evidence="1" key="1">
    <citation type="journal article" date="2014" name="Int. J. Syst. Evol. Microbiol.">
        <title>Complete genome sequence of Corynebacterium casei LMG S-19264T (=DSM 44701T), isolated from a smear-ripened cheese.</title>
        <authorList>
            <consortium name="US DOE Joint Genome Institute (JGI-PGF)"/>
            <person name="Walter F."/>
            <person name="Albersmeier A."/>
            <person name="Kalinowski J."/>
            <person name="Ruckert C."/>
        </authorList>
    </citation>
    <scope>NUCLEOTIDE SEQUENCE</scope>
    <source>
        <strain evidence="1">KCTC 23077</strain>
    </source>
</reference>
<evidence type="ECO:0000313" key="1">
    <source>
        <dbReference type="EMBL" id="GHA68761.1"/>
    </source>
</evidence>
<dbReference type="EMBL" id="BMYD01000001">
    <property type="protein sequence ID" value="GHA68761.1"/>
    <property type="molecule type" value="Genomic_DNA"/>
</dbReference>
<dbReference type="AlphaFoldDB" id="A0A918SSM4"/>
<gene>
    <name evidence="1" type="ORF">GCM10007067_00790</name>
</gene>
<evidence type="ECO:0000313" key="2">
    <source>
        <dbReference type="Proteomes" id="UP000646426"/>
    </source>
</evidence>
<name>A0A918SSM4_9GAMM</name>
<keyword evidence="2" id="KW-1185">Reference proteome</keyword>
<dbReference type="Proteomes" id="UP000646426">
    <property type="component" value="Unassembled WGS sequence"/>
</dbReference>
<accession>A0A918SSM4</accession>
<reference evidence="1" key="2">
    <citation type="submission" date="2020-09" db="EMBL/GenBank/DDBJ databases">
        <authorList>
            <person name="Sun Q."/>
            <person name="Kim S."/>
        </authorList>
    </citation>
    <scope>NUCLEOTIDE SEQUENCE</scope>
    <source>
        <strain evidence="1">KCTC 23077</strain>
    </source>
</reference>
<sequence>MHVSDVIDDIKAAFEQFPDAARWRVGVATYVDGPGSDISVMYAASYHVDGDGFFLVPEGMGEAFALEERPFTARELLDALEAEARWAGYAVHVRAEIVELADSSFASRNLPLWGAGVHDEAELVYFYYGAMALEA</sequence>